<dbReference type="Pfam" id="PF00288">
    <property type="entry name" value="GHMP_kinases_N"/>
    <property type="match status" value="1"/>
</dbReference>
<evidence type="ECO:0000256" key="1">
    <source>
        <dbReference type="ARBA" id="ARBA00022679"/>
    </source>
</evidence>
<keyword evidence="1" id="KW-0808">Transferase</keyword>
<organism evidence="8 9">
    <name type="scientific">Raoultibacter timonensis</name>
    <dbReference type="NCBI Taxonomy" id="1907662"/>
    <lineage>
        <taxon>Bacteria</taxon>
        <taxon>Bacillati</taxon>
        <taxon>Actinomycetota</taxon>
        <taxon>Coriobacteriia</taxon>
        <taxon>Eggerthellales</taxon>
        <taxon>Eggerthellaceae</taxon>
        <taxon>Raoultibacter</taxon>
    </lineage>
</organism>
<sequence>MTKIRSKAPLRLGLAGGGTDIESYFRTCGGAVLNATIRKYAHCIVEPRSDDTVVFDAVDMHERFECKAVPRIDSDSGLRLHKGVYNRIVSEYRAGEPLPLTMTTYCDAPAGSGLGSSSTMVVAMIKAYAELLNLPIDDYEMAQLAYDVERNDLALSGGMQDQYAATFGGFNYVEFHSDGTVMVNPLRVKNWVLNELESSIVLYYTGVSRESAKIIDEQIALSEREDRHTIEGMAELKDAAYEMKSCLLRADFDGLAECVNRGWQAKKKTSHYVSSSHIEQLYDLVMMHGGKAAKISGAGGGGFMMIFCDPAKRYGLMEALNGYDGRGRAESVSFYERGAQAWTLY</sequence>
<evidence type="ECO:0000313" key="8">
    <source>
        <dbReference type="EMBL" id="BDE95983.1"/>
    </source>
</evidence>
<feature type="domain" description="GHMP kinase N-terminal" evidence="6">
    <location>
        <begin position="82"/>
        <end position="169"/>
    </location>
</feature>
<dbReference type="Proteomes" id="UP001320544">
    <property type="component" value="Chromosome"/>
</dbReference>
<dbReference type="Gene3D" id="3.30.230.120">
    <property type="match status" value="1"/>
</dbReference>
<keyword evidence="9" id="KW-1185">Reference proteome</keyword>
<evidence type="ECO:0000256" key="3">
    <source>
        <dbReference type="ARBA" id="ARBA00022777"/>
    </source>
</evidence>
<protein>
    <submittedName>
        <fullName evidence="8">Dehydrogenase</fullName>
    </submittedName>
</protein>
<keyword evidence="4" id="KW-0067">ATP-binding</keyword>
<evidence type="ECO:0000313" key="9">
    <source>
        <dbReference type="Proteomes" id="UP001320544"/>
    </source>
</evidence>
<name>A0ABM7WI94_9ACTN</name>
<dbReference type="PRINTS" id="PR00960">
    <property type="entry name" value="LMBPPROTEIN"/>
</dbReference>
<reference evidence="8 9" key="1">
    <citation type="submission" date="2022-01" db="EMBL/GenBank/DDBJ databases">
        <title>Novel bile acid biosynthetic pathways are enriched in the microbiome of centenarians.</title>
        <authorList>
            <person name="Sato Y."/>
            <person name="Atarashi K."/>
            <person name="Plichta R.D."/>
            <person name="Arai Y."/>
            <person name="Sasajima S."/>
            <person name="Kearney M.S."/>
            <person name="Suda W."/>
            <person name="Takeshita K."/>
            <person name="Sasaki T."/>
            <person name="Okamoto S."/>
            <person name="Skelly N.A."/>
            <person name="Okamura Y."/>
            <person name="Vlamakis H."/>
            <person name="Li Y."/>
            <person name="Tanoue T."/>
            <person name="Takei H."/>
            <person name="Nittono H."/>
            <person name="Narushima S."/>
            <person name="Irie J."/>
            <person name="Itoh H."/>
            <person name="Moriya K."/>
            <person name="Sugiura Y."/>
            <person name="Suematsu M."/>
            <person name="Moritoki N."/>
            <person name="Shibata S."/>
            <person name="Littman R.D."/>
            <person name="Fischbach A.M."/>
            <person name="Uwamino Y."/>
            <person name="Inoue T."/>
            <person name="Honda A."/>
            <person name="Hattori M."/>
            <person name="Murai T."/>
            <person name="Xavier J.R."/>
            <person name="Hirose N."/>
            <person name="Honda K."/>
        </authorList>
    </citation>
    <scope>NUCLEOTIDE SEQUENCE [LARGE SCALE GENOMIC DNA]</scope>
    <source>
        <strain evidence="8 9">CE91-St30</strain>
    </source>
</reference>
<dbReference type="InterPro" id="IPR006204">
    <property type="entry name" value="GHMP_kinase_N_dom"/>
</dbReference>
<dbReference type="InterPro" id="IPR020568">
    <property type="entry name" value="Ribosomal_Su5_D2-typ_SF"/>
</dbReference>
<dbReference type="InterPro" id="IPR013750">
    <property type="entry name" value="GHMP_kinase_C_dom"/>
</dbReference>
<evidence type="ECO:0000256" key="2">
    <source>
        <dbReference type="ARBA" id="ARBA00022741"/>
    </source>
</evidence>
<proteinExistence type="inferred from homology"/>
<dbReference type="InterPro" id="IPR052203">
    <property type="entry name" value="GHMP_Kinase-Related"/>
</dbReference>
<evidence type="ECO:0000256" key="4">
    <source>
        <dbReference type="ARBA" id="ARBA00022840"/>
    </source>
</evidence>
<dbReference type="PANTHER" id="PTHR32463:SF0">
    <property type="entry name" value="L-FUCOSE KINASE"/>
    <property type="match status" value="1"/>
</dbReference>
<evidence type="ECO:0000259" key="6">
    <source>
        <dbReference type="Pfam" id="PF00288"/>
    </source>
</evidence>
<comment type="similarity">
    <text evidence="5">Belongs to the GHMP kinase family.</text>
</comment>
<evidence type="ECO:0000259" key="7">
    <source>
        <dbReference type="Pfam" id="PF08544"/>
    </source>
</evidence>
<evidence type="ECO:0000256" key="5">
    <source>
        <dbReference type="ARBA" id="ARBA00038121"/>
    </source>
</evidence>
<gene>
    <name evidence="8" type="primary">hddA</name>
    <name evidence="8" type="ORF">CE91St30_13160</name>
</gene>
<feature type="domain" description="GHMP kinase C-terminal" evidence="7">
    <location>
        <begin position="244"/>
        <end position="320"/>
    </location>
</feature>
<dbReference type="InterPro" id="IPR001174">
    <property type="entry name" value="HddA/FKP"/>
</dbReference>
<dbReference type="InterPro" id="IPR014606">
    <property type="entry name" value="Heptose_7-P_kinase"/>
</dbReference>
<dbReference type="SUPFAM" id="SSF54211">
    <property type="entry name" value="Ribosomal protein S5 domain 2-like"/>
    <property type="match status" value="1"/>
</dbReference>
<keyword evidence="3" id="KW-0418">Kinase</keyword>
<dbReference type="InterPro" id="IPR036554">
    <property type="entry name" value="GHMP_kinase_C_sf"/>
</dbReference>
<keyword evidence="2" id="KW-0547">Nucleotide-binding</keyword>
<dbReference type="PIRSF" id="PIRSF036406">
    <property type="entry name" value="Hept_kin"/>
    <property type="match status" value="1"/>
</dbReference>
<dbReference type="SUPFAM" id="SSF55060">
    <property type="entry name" value="GHMP Kinase, C-terminal domain"/>
    <property type="match status" value="1"/>
</dbReference>
<dbReference type="RefSeq" id="WP_244412245.1">
    <property type="nucleotide sequence ID" value="NZ_AP025564.1"/>
</dbReference>
<dbReference type="PANTHER" id="PTHR32463">
    <property type="entry name" value="L-FUCOSE KINASE"/>
    <property type="match status" value="1"/>
</dbReference>
<dbReference type="EMBL" id="AP025564">
    <property type="protein sequence ID" value="BDE95983.1"/>
    <property type="molecule type" value="Genomic_DNA"/>
</dbReference>
<accession>A0ABM7WI94</accession>
<dbReference type="Pfam" id="PF08544">
    <property type="entry name" value="GHMP_kinases_C"/>
    <property type="match status" value="1"/>
</dbReference>